<dbReference type="SUPFAM" id="SSF51905">
    <property type="entry name" value="FAD/NAD(P)-binding domain"/>
    <property type="match status" value="1"/>
</dbReference>
<comment type="miscellaneous">
    <text evidence="13">The active site is a redox-active disulfide bond.</text>
</comment>
<evidence type="ECO:0000259" key="15">
    <source>
        <dbReference type="Pfam" id="PF07992"/>
    </source>
</evidence>
<evidence type="ECO:0000256" key="10">
    <source>
        <dbReference type="ARBA" id="ARBA00023157"/>
    </source>
</evidence>
<keyword evidence="11 13" id="KW-0676">Redox-active center</keyword>
<dbReference type="InterPro" id="IPR004099">
    <property type="entry name" value="Pyr_nucl-diS_OxRdtase_dimer"/>
</dbReference>
<dbReference type="PRINTS" id="PR00368">
    <property type="entry name" value="FADPNR"/>
</dbReference>
<keyword evidence="6 13" id="KW-0285">Flavoprotein</keyword>
<dbReference type="Pfam" id="PF07992">
    <property type="entry name" value="Pyr_redox_2"/>
    <property type="match status" value="1"/>
</dbReference>
<comment type="similarity">
    <text evidence="2 13">Belongs to the class-I pyridine nucleotide-disulfide oxidoreductase family.</text>
</comment>
<accession>A0ABX7Y363</accession>
<keyword evidence="5" id="KW-0963">Cytoplasm</keyword>
<evidence type="ECO:0000256" key="11">
    <source>
        <dbReference type="ARBA" id="ARBA00023284"/>
    </source>
</evidence>
<dbReference type="RefSeq" id="WP_212322150.1">
    <property type="nucleotide sequence ID" value="NZ_AP024463.1"/>
</dbReference>
<keyword evidence="10" id="KW-1015">Disulfide bond</keyword>
<sequence>MTDFDVIVLGGGPGGYIAAERLGHAGKKVLLVEAEALGGTCLNVGCIPTKTLLGAAKTYDHARHGAQFGVTVEGISVDWPALQKWKDKVVSTLVGGVGATEKKAGVTVVKGHGTFDGPGRVTVDGTSHTAEHVILATGSVPVMPPIPGAADNPKVIDSTGALSLPEVPKRLAVIGGGVIGVEFASLYSMLGTEVTVVEMLPEIVPFADDEVAAQLRKALKQVTFTLGCRVTSIDGGKVSWTTADGTEESVEADYVLMAVGRKPAVEGWGAEQSGLEYSGRGVVVDDRMRTNLPNVWAIGDVTGRSLLAHAAYRMGEVAAANIIDPKAHRRGEVMRWHTIPWAVYTAPECAGIGLTEAAAKKQGRKVVTASVPGYMSGRFVAENGLQAPGLTKLILDAGTRQVLGIHVIGSYAAEMIWGASAVLETELNLTDLRQLVFPHPTVSELIREAAWAAKA</sequence>
<dbReference type="PANTHER" id="PTHR22912:SF217">
    <property type="entry name" value="DIHYDROLIPOYL DEHYDROGENASE"/>
    <property type="match status" value="1"/>
</dbReference>
<evidence type="ECO:0000256" key="9">
    <source>
        <dbReference type="ARBA" id="ARBA00023027"/>
    </source>
</evidence>
<evidence type="ECO:0000256" key="13">
    <source>
        <dbReference type="RuleBase" id="RU003692"/>
    </source>
</evidence>
<dbReference type="PIRSF" id="PIRSF000350">
    <property type="entry name" value="Mercury_reductase_MerA"/>
    <property type="match status" value="1"/>
</dbReference>
<dbReference type="InterPro" id="IPR012999">
    <property type="entry name" value="Pyr_OxRdtase_I_AS"/>
</dbReference>
<keyword evidence="17" id="KW-1185">Reference proteome</keyword>
<evidence type="ECO:0000259" key="14">
    <source>
        <dbReference type="Pfam" id="PF02852"/>
    </source>
</evidence>
<dbReference type="Proteomes" id="UP000678513">
    <property type="component" value="Chromosome"/>
</dbReference>
<name>A0ABX7Y363_9ACTN</name>
<evidence type="ECO:0000256" key="4">
    <source>
        <dbReference type="ARBA" id="ARBA00016961"/>
    </source>
</evidence>
<comment type="catalytic activity">
    <reaction evidence="12 13">
        <text>N(6)-[(R)-dihydrolipoyl]-L-lysyl-[protein] + NAD(+) = N(6)-[(R)-lipoyl]-L-lysyl-[protein] + NADH + H(+)</text>
        <dbReference type="Rhea" id="RHEA:15045"/>
        <dbReference type="Rhea" id="RHEA-COMP:10474"/>
        <dbReference type="Rhea" id="RHEA-COMP:10475"/>
        <dbReference type="ChEBI" id="CHEBI:15378"/>
        <dbReference type="ChEBI" id="CHEBI:57540"/>
        <dbReference type="ChEBI" id="CHEBI:57945"/>
        <dbReference type="ChEBI" id="CHEBI:83099"/>
        <dbReference type="ChEBI" id="CHEBI:83100"/>
        <dbReference type="EC" id="1.8.1.4"/>
    </reaction>
</comment>
<dbReference type="PANTHER" id="PTHR22912">
    <property type="entry name" value="DISULFIDE OXIDOREDUCTASE"/>
    <property type="match status" value="1"/>
</dbReference>
<organism evidence="16 17">
    <name type="scientific">Arachnia rubra</name>
    <dbReference type="NCBI Taxonomy" id="1547448"/>
    <lineage>
        <taxon>Bacteria</taxon>
        <taxon>Bacillati</taxon>
        <taxon>Actinomycetota</taxon>
        <taxon>Actinomycetes</taxon>
        <taxon>Propionibacteriales</taxon>
        <taxon>Propionibacteriaceae</taxon>
        <taxon>Arachnia</taxon>
    </lineage>
</organism>
<dbReference type="InterPro" id="IPR036188">
    <property type="entry name" value="FAD/NAD-bd_sf"/>
</dbReference>
<dbReference type="InterPro" id="IPR001100">
    <property type="entry name" value="Pyr_nuc-diS_OxRdtase"/>
</dbReference>
<feature type="domain" description="FAD/NAD(P)-binding" evidence="15">
    <location>
        <begin position="4"/>
        <end position="315"/>
    </location>
</feature>
<dbReference type="PROSITE" id="PS00076">
    <property type="entry name" value="PYRIDINE_REDOX_1"/>
    <property type="match status" value="1"/>
</dbReference>
<keyword evidence="8 13" id="KW-0560">Oxidoreductase</keyword>
<reference evidence="16 17" key="1">
    <citation type="submission" date="2021-03" db="EMBL/GenBank/DDBJ databases">
        <title>Human Oral Microbial Genomes.</title>
        <authorList>
            <person name="Johnston C.D."/>
            <person name="Chen T."/>
            <person name="Dewhirst F.E."/>
        </authorList>
    </citation>
    <scope>NUCLEOTIDE SEQUENCE [LARGE SCALE GENOMIC DNA]</scope>
    <source>
        <strain evidence="16 17">DSMZ 100122</strain>
    </source>
</reference>
<gene>
    <name evidence="16" type="primary">lpdA</name>
    <name evidence="16" type="ORF">J5A65_11715</name>
</gene>
<dbReference type="InterPro" id="IPR016156">
    <property type="entry name" value="FAD/NAD-linked_Rdtase_dimer_sf"/>
</dbReference>
<evidence type="ECO:0000313" key="16">
    <source>
        <dbReference type="EMBL" id="QUC07589.1"/>
    </source>
</evidence>
<dbReference type="InterPro" id="IPR023753">
    <property type="entry name" value="FAD/NAD-binding_dom"/>
</dbReference>
<dbReference type="InterPro" id="IPR006258">
    <property type="entry name" value="Lipoamide_DH"/>
</dbReference>
<feature type="domain" description="Pyridine nucleotide-disulphide oxidoreductase dimerisation" evidence="14">
    <location>
        <begin position="339"/>
        <end position="450"/>
    </location>
</feature>
<evidence type="ECO:0000256" key="5">
    <source>
        <dbReference type="ARBA" id="ARBA00022490"/>
    </source>
</evidence>
<comment type="subcellular location">
    <subcellularLocation>
        <location evidence="1">Cytoplasm</location>
    </subcellularLocation>
</comment>
<evidence type="ECO:0000256" key="12">
    <source>
        <dbReference type="ARBA" id="ARBA00049187"/>
    </source>
</evidence>
<keyword evidence="9 13" id="KW-0520">NAD</keyword>
<dbReference type="PRINTS" id="PR00411">
    <property type="entry name" value="PNDRDTASEI"/>
</dbReference>
<evidence type="ECO:0000256" key="3">
    <source>
        <dbReference type="ARBA" id="ARBA00012608"/>
    </source>
</evidence>
<evidence type="ECO:0000256" key="7">
    <source>
        <dbReference type="ARBA" id="ARBA00022827"/>
    </source>
</evidence>
<dbReference type="InterPro" id="IPR050151">
    <property type="entry name" value="Class-I_Pyr_Nuc-Dis_Oxidored"/>
</dbReference>
<dbReference type="EC" id="1.8.1.4" evidence="3 13"/>
<dbReference type="SUPFAM" id="SSF55424">
    <property type="entry name" value="FAD/NAD-linked reductases, dimerisation (C-terminal) domain"/>
    <property type="match status" value="1"/>
</dbReference>
<evidence type="ECO:0000256" key="2">
    <source>
        <dbReference type="ARBA" id="ARBA00007532"/>
    </source>
</evidence>
<dbReference type="Pfam" id="PF02852">
    <property type="entry name" value="Pyr_redox_dim"/>
    <property type="match status" value="1"/>
</dbReference>
<dbReference type="GO" id="GO:0004148">
    <property type="term" value="F:dihydrolipoyl dehydrogenase (NADH) activity"/>
    <property type="evidence" value="ECO:0007669"/>
    <property type="project" value="UniProtKB-EC"/>
</dbReference>
<proteinExistence type="inferred from homology"/>
<comment type="cofactor">
    <cofactor evidence="13">
        <name>FAD</name>
        <dbReference type="ChEBI" id="CHEBI:57692"/>
    </cofactor>
    <text evidence="13">Binds 1 FAD per subunit.</text>
</comment>
<evidence type="ECO:0000256" key="8">
    <source>
        <dbReference type="ARBA" id="ARBA00023002"/>
    </source>
</evidence>
<evidence type="ECO:0000256" key="6">
    <source>
        <dbReference type="ARBA" id="ARBA00022630"/>
    </source>
</evidence>
<dbReference type="NCBIfam" id="TIGR01350">
    <property type="entry name" value="lipoamide_DH"/>
    <property type="match status" value="1"/>
</dbReference>
<dbReference type="EMBL" id="CP072384">
    <property type="protein sequence ID" value="QUC07589.1"/>
    <property type="molecule type" value="Genomic_DNA"/>
</dbReference>
<dbReference type="Gene3D" id="3.50.50.60">
    <property type="entry name" value="FAD/NAD(P)-binding domain"/>
    <property type="match status" value="2"/>
</dbReference>
<dbReference type="Gene3D" id="3.30.390.30">
    <property type="match status" value="1"/>
</dbReference>
<keyword evidence="7 13" id="KW-0274">FAD</keyword>
<protein>
    <recommendedName>
        <fullName evidence="4 13">Dihydrolipoyl dehydrogenase</fullName>
        <ecNumber evidence="3 13">1.8.1.4</ecNumber>
    </recommendedName>
</protein>
<evidence type="ECO:0000313" key="17">
    <source>
        <dbReference type="Proteomes" id="UP000678513"/>
    </source>
</evidence>
<evidence type="ECO:0000256" key="1">
    <source>
        <dbReference type="ARBA" id="ARBA00004496"/>
    </source>
</evidence>